<evidence type="ECO:0000256" key="2">
    <source>
        <dbReference type="SAM" id="MobiDB-lite"/>
    </source>
</evidence>
<sequence>MSTESSTEASKATRYSRRLAGLAPETESLGRTSRTKTVAPADHDNSAGPTIPPPERKREADGSPNVSPSTDRSDTRSAPKKLAVMTEDVMAPEDSGQDVEDAGNEYQLCLANPSPAPGSISLVQEITGSPGSWTPIPNDPDIPVVATLVVINGEGLELGRAYGDLMRTFEETQKIQAQRFLKQFYDERARLLDAKETRLVGIAKELARAVEAHEARRQDDYRKALAYLHECYDRELELACSHAKTERVLRAARMESDHSREDALSRLHEDLRNTKRSHQEELTALLAEARREIDGKESAYEMREARRTQEISTLREELHLVTMELDAAKSSQRRQEALNRANSTCGNCPVLQDAKDKLQADVQDLERRLQAALNRPNLPCGNCPALQKANDDLQDRLRGLELRVQEADLNQKRVALQLEEAQGSLQDAERRVRETHELLLLEREQHEKDLDEHHESMRQLEHDVQEQFMSLGQAGNSPTEQERSQLNADRAALEREAAINQDVLARIEDGLARQETNRGLLNQSEEQLRRDRYSHEAQAKYELAELDRQKALLNVEKREWELRKQADRFRLSSLQAPYGNPTPTPSRKGSPSGKSSATFVTNPLMPASFSVASTPRYGHEVPLIVQTLQHTEVMTETEDLRAPPTYPGRSFEPQPFAPSRTGSASNPDVTGRVAGNVGGLSTNSAPYRTAGSSGHYPGGHYGGGYQPGQDDLRGVDDSRRGRGSGPPRRQGPPSGYPGPGGDGYGGGGPGDDGPGRRRSGFPGDDRGFTPGYPGGGGYGGGGPGDGGPPGDPGSSRPSAAGVAAAGRQALADARKYAPKLDSVNRPIALEHFLAKFDAILDDYGITERQLVSIFDDRLSQSGVPSVED</sequence>
<feature type="compositionally biased region" description="Gly residues" evidence="2">
    <location>
        <begin position="696"/>
        <end position="706"/>
    </location>
</feature>
<keyword evidence="1" id="KW-0175">Coiled coil</keyword>
<feature type="compositionally biased region" description="Low complexity" evidence="2">
    <location>
        <begin position="792"/>
        <end position="806"/>
    </location>
</feature>
<gene>
    <name evidence="3" type="ORF">DYB32_009662</name>
</gene>
<evidence type="ECO:0000256" key="1">
    <source>
        <dbReference type="SAM" id="Coils"/>
    </source>
</evidence>
<feature type="compositionally biased region" description="Low complexity" evidence="2">
    <location>
        <begin position="585"/>
        <end position="596"/>
    </location>
</feature>
<evidence type="ECO:0000313" key="4">
    <source>
        <dbReference type="Proteomes" id="UP000285060"/>
    </source>
</evidence>
<feature type="coiled-coil region" evidence="1">
    <location>
        <begin position="261"/>
        <end position="306"/>
    </location>
</feature>
<proteinExistence type="predicted"/>
<evidence type="ECO:0000313" key="3">
    <source>
        <dbReference type="EMBL" id="RHY21967.1"/>
    </source>
</evidence>
<reference evidence="3 4" key="1">
    <citation type="submission" date="2018-08" db="EMBL/GenBank/DDBJ databases">
        <title>Aphanomyces genome sequencing and annotation.</title>
        <authorList>
            <person name="Minardi D."/>
            <person name="Oidtmann B."/>
            <person name="Van Der Giezen M."/>
            <person name="Studholme D.J."/>
        </authorList>
    </citation>
    <scope>NUCLEOTIDE SEQUENCE [LARGE SCALE GENOMIC DNA]</scope>
    <source>
        <strain evidence="3 4">NJM0002</strain>
    </source>
</reference>
<dbReference type="Proteomes" id="UP000285060">
    <property type="component" value="Unassembled WGS sequence"/>
</dbReference>
<dbReference type="VEuPathDB" id="FungiDB:H310_02799"/>
<organism evidence="3 4">
    <name type="scientific">Aphanomyces invadans</name>
    <dbReference type="NCBI Taxonomy" id="157072"/>
    <lineage>
        <taxon>Eukaryota</taxon>
        <taxon>Sar</taxon>
        <taxon>Stramenopiles</taxon>
        <taxon>Oomycota</taxon>
        <taxon>Saprolegniomycetes</taxon>
        <taxon>Saprolegniales</taxon>
        <taxon>Verrucalvaceae</taxon>
        <taxon>Aphanomyces</taxon>
    </lineage>
</organism>
<feature type="region of interest" description="Disordered" evidence="2">
    <location>
        <begin position="571"/>
        <end position="599"/>
    </location>
</feature>
<feature type="compositionally biased region" description="Gly residues" evidence="2">
    <location>
        <begin position="737"/>
        <end position="752"/>
    </location>
</feature>
<dbReference type="EMBL" id="QUSY01002227">
    <property type="protein sequence ID" value="RHY21967.1"/>
    <property type="molecule type" value="Genomic_DNA"/>
</dbReference>
<feature type="compositionally biased region" description="Gly residues" evidence="2">
    <location>
        <begin position="772"/>
        <end position="788"/>
    </location>
</feature>
<feature type="compositionally biased region" description="Low complexity" evidence="2">
    <location>
        <begin position="1"/>
        <end position="13"/>
    </location>
</feature>
<dbReference type="SUPFAM" id="SSF57997">
    <property type="entry name" value="Tropomyosin"/>
    <property type="match status" value="1"/>
</dbReference>
<feature type="non-terminal residue" evidence="3">
    <location>
        <position position="868"/>
    </location>
</feature>
<keyword evidence="4" id="KW-1185">Reference proteome</keyword>
<comment type="caution">
    <text evidence="3">The sequence shown here is derived from an EMBL/GenBank/DDBJ whole genome shotgun (WGS) entry which is preliminary data.</text>
</comment>
<feature type="compositionally biased region" description="Basic and acidic residues" evidence="2">
    <location>
        <begin position="710"/>
        <end position="720"/>
    </location>
</feature>
<protein>
    <submittedName>
        <fullName evidence="3">Uncharacterized protein</fullName>
    </submittedName>
</protein>
<accession>A0A3R7A2M0</accession>
<name>A0A3R7A2M0_9STRA</name>
<feature type="coiled-coil region" evidence="1">
    <location>
        <begin position="348"/>
        <end position="463"/>
    </location>
</feature>
<dbReference type="AlphaFoldDB" id="A0A3R7A2M0"/>
<feature type="region of interest" description="Disordered" evidence="2">
    <location>
        <begin position="634"/>
        <end position="806"/>
    </location>
</feature>
<feature type="region of interest" description="Disordered" evidence="2">
    <location>
        <begin position="1"/>
        <end position="100"/>
    </location>
</feature>
<dbReference type="VEuPathDB" id="FungiDB:H310_13335"/>